<evidence type="ECO:0000313" key="2">
    <source>
        <dbReference type="EMBL" id="CQD04497.1"/>
    </source>
</evidence>
<dbReference type="InterPro" id="IPR036249">
    <property type="entry name" value="Thioredoxin-like_sf"/>
</dbReference>
<dbReference type="Proteomes" id="UP000182227">
    <property type="component" value="Unassembled WGS sequence"/>
</dbReference>
<sequence length="173" mass="19070">MSFLTHFSKRLGQITMEGVAFEKVDITLDGEARDYVMSLGYLQAPVVVAGDEHWSGFRPDRIKRSANQLQPHRMQRRSRRERATGRGAGINTSRPKGTEKAMRTLGRMAHLPDVYPQDGSGALRWPDGTLWVPLLWAAGCSVESLGATDTATSPRWRASSSHSTGPFATTVQS</sequence>
<protein>
    <submittedName>
        <fullName evidence="2">Glutaredoxin electron transport component of NRDEF (Glutaredoxin-like protein) NrdH</fullName>
    </submittedName>
</protein>
<dbReference type="AlphaFoldDB" id="A0A0U1D0A7"/>
<reference evidence="2 3" key="1">
    <citation type="submission" date="2015-03" db="EMBL/GenBank/DDBJ databases">
        <authorList>
            <person name="Murphy D."/>
        </authorList>
    </citation>
    <scope>NUCLEOTIDE SEQUENCE [LARGE SCALE GENOMIC DNA]</scope>
    <source>
        <strain evidence="2 3">D16</strain>
    </source>
</reference>
<accession>A0A0U1D0A7</accession>
<dbReference type="SUPFAM" id="SSF52833">
    <property type="entry name" value="Thioredoxin-like"/>
    <property type="match status" value="1"/>
</dbReference>
<evidence type="ECO:0000313" key="3">
    <source>
        <dbReference type="Proteomes" id="UP000182227"/>
    </source>
</evidence>
<organism evidence="2 3">
    <name type="scientific">Mycolicibacterium conceptionense</name>
    <dbReference type="NCBI Taxonomy" id="451644"/>
    <lineage>
        <taxon>Bacteria</taxon>
        <taxon>Bacillati</taxon>
        <taxon>Actinomycetota</taxon>
        <taxon>Actinomycetes</taxon>
        <taxon>Mycobacteriales</taxon>
        <taxon>Mycobacteriaceae</taxon>
        <taxon>Mycolicibacterium</taxon>
    </lineage>
</organism>
<dbReference type="EMBL" id="CTEF01000001">
    <property type="protein sequence ID" value="CQD04497.1"/>
    <property type="molecule type" value="Genomic_DNA"/>
</dbReference>
<dbReference type="Gene3D" id="3.40.30.10">
    <property type="entry name" value="Glutaredoxin"/>
    <property type="match status" value="1"/>
</dbReference>
<dbReference type="CDD" id="cd02976">
    <property type="entry name" value="NrdH"/>
    <property type="match status" value="1"/>
</dbReference>
<feature type="region of interest" description="Disordered" evidence="1">
    <location>
        <begin position="68"/>
        <end position="99"/>
    </location>
</feature>
<name>A0A0U1D0A7_9MYCO</name>
<evidence type="ECO:0000256" key="1">
    <source>
        <dbReference type="SAM" id="MobiDB-lite"/>
    </source>
</evidence>
<feature type="region of interest" description="Disordered" evidence="1">
    <location>
        <begin position="150"/>
        <end position="173"/>
    </location>
</feature>
<gene>
    <name evidence="2" type="primary">nrdH</name>
    <name evidence="2" type="ORF">BN970_00746</name>
</gene>
<proteinExistence type="predicted"/>